<dbReference type="EMBL" id="NJGV01000010">
    <property type="protein sequence ID" value="OWY34383.1"/>
    <property type="molecule type" value="Genomic_DNA"/>
</dbReference>
<dbReference type="CDD" id="cd19166">
    <property type="entry name" value="HemeO-bac"/>
    <property type="match status" value="1"/>
</dbReference>
<evidence type="ECO:0000313" key="2">
    <source>
        <dbReference type="Proteomes" id="UP000214747"/>
    </source>
</evidence>
<dbReference type="SUPFAM" id="SSF48613">
    <property type="entry name" value="Heme oxygenase-like"/>
    <property type="match status" value="1"/>
</dbReference>
<keyword evidence="2" id="KW-1185">Reference proteome</keyword>
<reference evidence="1 2" key="1">
    <citation type="journal article" date="2010" name="Int. J. Syst. Evol. Microbiol.">
        <title>Reclassification of Herbaspirillum putei as a later heterotypic synonym of Herbaspirillum huttiense, with the description of H. huttiense subsp. huttiense subsp. nov. and H. huttiense subsp. putei subsp. nov., comb. nov., and description of Herbaspirillum aquaticum sp. nov.</title>
        <authorList>
            <person name="Dobritsa A.P."/>
            <person name="Reddy M.C."/>
            <person name="Samadpour M."/>
        </authorList>
    </citation>
    <scope>NUCLEOTIDE SEQUENCE [LARGE SCALE GENOMIC DNA]</scope>
    <source>
        <strain evidence="1 2">IEH 4430</strain>
    </source>
</reference>
<dbReference type="InterPro" id="IPR016084">
    <property type="entry name" value="Haem_Oase-like_multi-hlx"/>
</dbReference>
<dbReference type="Gene3D" id="1.20.910.10">
    <property type="entry name" value="Heme oxygenase-like"/>
    <property type="match status" value="1"/>
</dbReference>
<protein>
    <submittedName>
        <fullName evidence="1">Biliverdin-producing heme oxygenase</fullName>
    </submittedName>
</protein>
<dbReference type="GO" id="GO:0006788">
    <property type="term" value="P:heme oxidation"/>
    <property type="evidence" value="ECO:0007669"/>
    <property type="project" value="InterPro"/>
</dbReference>
<name>A0A225STC1_9BURK</name>
<evidence type="ECO:0000313" key="1">
    <source>
        <dbReference type="EMBL" id="OWY34383.1"/>
    </source>
</evidence>
<proteinExistence type="predicted"/>
<dbReference type="Proteomes" id="UP000214747">
    <property type="component" value="Unassembled WGS sequence"/>
</dbReference>
<gene>
    <name evidence="1" type="ORF">CEJ45_13335</name>
</gene>
<dbReference type="Pfam" id="PF01126">
    <property type="entry name" value="Heme_oxygenase"/>
    <property type="match status" value="1"/>
</dbReference>
<dbReference type="AlphaFoldDB" id="A0A225STC1"/>
<dbReference type="GO" id="GO:0004392">
    <property type="term" value="F:heme oxygenase (decyclizing) activity"/>
    <property type="evidence" value="ECO:0007669"/>
    <property type="project" value="InterPro"/>
</dbReference>
<dbReference type="InterPro" id="IPR016053">
    <property type="entry name" value="Haem_Oase-like"/>
</dbReference>
<comment type="caution">
    <text evidence="1">The sequence shown here is derived from an EMBL/GenBank/DDBJ whole genome shotgun (WGS) entry which is preliminary data.</text>
</comment>
<accession>A0A225STC1</accession>
<organism evidence="1 2">
    <name type="scientific">Herbaspirillum aquaticum</name>
    <dbReference type="NCBI Taxonomy" id="568783"/>
    <lineage>
        <taxon>Bacteria</taxon>
        <taxon>Pseudomonadati</taxon>
        <taxon>Pseudomonadota</taxon>
        <taxon>Betaproteobacteria</taxon>
        <taxon>Burkholderiales</taxon>
        <taxon>Oxalobacteraceae</taxon>
        <taxon>Herbaspirillum</taxon>
    </lineage>
</organism>
<sequence length="196" mass="21264">MNPLSTAPALLSARLKDETATLHEQMHALMEQAQPFASRAQYVRFVAAQYHFQRDVEHLFEDRAIQAAVPDLQVRGREAAALADLADLDAAPGDAAIATGKVAMPEALGWLYVSEGSTLGAAFLLKEVKEKLGVSETFGARNLAAYPEGRAVVWRRFVSFLDAPGLSAQEQDAVVAGARAAFERFGVLLKRHFALD</sequence>